<dbReference type="Pfam" id="PF04385">
    <property type="entry name" value="FAINT"/>
    <property type="match status" value="3"/>
</dbReference>
<name>A0A3B0N2T2_THEAN</name>
<dbReference type="VEuPathDB" id="PiroplasmaDB:TA15110"/>
<dbReference type="EMBL" id="UIVS01000002">
    <property type="protein sequence ID" value="SVP91899.1"/>
    <property type="molecule type" value="Genomic_DNA"/>
</dbReference>
<dbReference type="InterPro" id="IPR007480">
    <property type="entry name" value="DUF529"/>
</dbReference>
<gene>
    <name evidence="1" type="ORF">TAT_000185600</name>
    <name evidence="2" type="ORF">TAV_000185800</name>
</gene>
<reference evidence="2" key="1">
    <citation type="submission" date="2018-07" db="EMBL/GenBank/DDBJ databases">
        <authorList>
            <person name="Quirk P.G."/>
            <person name="Krulwich T.A."/>
        </authorList>
    </citation>
    <scope>NUCLEOTIDE SEQUENCE</scope>
    <source>
        <strain evidence="2">Anand</strain>
    </source>
</reference>
<accession>A0A3B0N2T2</accession>
<organism evidence="2">
    <name type="scientific">Theileria annulata</name>
    <dbReference type="NCBI Taxonomy" id="5874"/>
    <lineage>
        <taxon>Eukaryota</taxon>
        <taxon>Sar</taxon>
        <taxon>Alveolata</taxon>
        <taxon>Apicomplexa</taxon>
        <taxon>Aconoidasida</taxon>
        <taxon>Piroplasmida</taxon>
        <taxon>Theileriidae</taxon>
        <taxon>Theileria</taxon>
    </lineage>
</organism>
<dbReference type="EMBL" id="UIVT01000002">
    <property type="protein sequence ID" value="SVP91618.1"/>
    <property type="molecule type" value="Genomic_DNA"/>
</dbReference>
<proteinExistence type="predicted"/>
<evidence type="ECO:0000313" key="1">
    <source>
        <dbReference type="EMBL" id="SVP91618.1"/>
    </source>
</evidence>
<sequence length="730" mass="85565">MFPQVVQAPYPKYLAILRNGKPYVIRKNSLSEPWYNITHLRYDIEKLLFTDSNNKDYNYLQCSVELYELILVIEFGFNCKKVWFDGKLCWTLTNSQEYPKFLGLHLRTNQIFLMFSKLRLELLDVENPKVEEGEIEGKVTGKRPVQFDWVRNNKYTKMSNSTNPFRPIIDPTKLVDTNPFSKSLRRRFIREAELMSEKELSRSCPKQHQTTLENDEADKVTKIDVIGKSYKNIAKLLHENNSNVIECNGYDLCPYGDNVLYKLNESASRDNLNSASTNFRKENPKKLPPKSIVHYKKEKMVVFETSNKYIVYRLEETEWVEKCYEIPPITLYFRVELREFAQLSPDQYTVGLRVVEGIKFVYRVRKDINCSRVMLGNRTVWACHISMKCFIKTLIYSVVDDSIVLDGNLLIKCTKVDNKWIGISQHPYLVRHYAEDGLGDFIPVYIDRVSKNYRFLKYTLDYKDVPKIDLVKYHEKTIWRREPEQSVPKSMTCRVNESKKTFVFKFQDKFIVYRLKGNDLTYNTYDIPPIKLLSQDNQGHIIPLNSNNYSVQLSLNLAVIFIYTFVDVAVCTQVEYGERIIWKYKRGQNKPLCVVYSRSSQRIQVIFKDKIVLADLKNPNSIPSSLKIPPEISLYKTNEQGETVRLDVRDYRVQLYKSKGFRYVVNEEVTCTELRHNGTVVWRYTGGILPLSFVYFFKGNKTISVAYKTGTCSYQLELGQWVPTETTNTN</sequence>
<evidence type="ECO:0000313" key="2">
    <source>
        <dbReference type="EMBL" id="SVP91899.1"/>
    </source>
</evidence>
<protein>
    <submittedName>
        <fullName evidence="2">SfiI-subtelomeric related protein family member, putative</fullName>
    </submittedName>
</protein>
<dbReference type="AlphaFoldDB" id="A0A3B0N2T2"/>
<dbReference type="VEuPathDB" id="PiroplasmaDB:TA13130"/>